<name>A0A8B8ABN2_CRAVI</name>
<dbReference type="KEGG" id="cvn:111100787"/>
<evidence type="ECO:0000256" key="1">
    <source>
        <dbReference type="SAM" id="MobiDB-lite"/>
    </source>
</evidence>
<reference evidence="4" key="1">
    <citation type="submission" date="2025-08" db="UniProtKB">
        <authorList>
            <consortium name="RefSeq"/>
        </authorList>
    </citation>
    <scope>IDENTIFICATION</scope>
    <source>
        <tissue evidence="4">Whole sample</tissue>
    </source>
</reference>
<feature type="transmembrane region" description="Helical" evidence="2">
    <location>
        <begin position="112"/>
        <end position="132"/>
    </location>
</feature>
<evidence type="ECO:0000256" key="2">
    <source>
        <dbReference type="SAM" id="Phobius"/>
    </source>
</evidence>
<dbReference type="GeneID" id="111100787"/>
<organism evidence="3 4">
    <name type="scientific">Crassostrea virginica</name>
    <name type="common">Eastern oyster</name>
    <dbReference type="NCBI Taxonomy" id="6565"/>
    <lineage>
        <taxon>Eukaryota</taxon>
        <taxon>Metazoa</taxon>
        <taxon>Spiralia</taxon>
        <taxon>Lophotrochozoa</taxon>
        <taxon>Mollusca</taxon>
        <taxon>Bivalvia</taxon>
        <taxon>Autobranchia</taxon>
        <taxon>Pteriomorphia</taxon>
        <taxon>Ostreida</taxon>
        <taxon>Ostreoidea</taxon>
        <taxon>Ostreidae</taxon>
        <taxon>Crassostrea</taxon>
    </lineage>
</organism>
<feature type="compositionally biased region" description="Acidic residues" evidence="1">
    <location>
        <begin position="210"/>
        <end position="220"/>
    </location>
</feature>
<dbReference type="Proteomes" id="UP000694844">
    <property type="component" value="Chromosome 6"/>
</dbReference>
<dbReference type="OrthoDB" id="6211265at2759"/>
<keyword evidence="2" id="KW-0472">Membrane</keyword>
<accession>A0A8B8ABN2</accession>
<keyword evidence="3" id="KW-1185">Reference proteome</keyword>
<evidence type="ECO:0000313" key="3">
    <source>
        <dbReference type="Proteomes" id="UP000694844"/>
    </source>
</evidence>
<evidence type="ECO:0000313" key="4">
    <source>
        <dbReference type="RefSeq" id="XP_022288585.1"/>
    </source>
</evidence>
<dbReference type="RefSeq" id="XP_022288585.1">
    <property type="nucleotide sequence ID" value="XM_022432877.1"/>
</dbReference>
<protein>
    <submittedName>
        <fullName evidence="4">Multiple epidermal growth factor-like domains protein 10</fullName>
    </submittedName>
</protein>
<feature type="region of interest" description="Disordered" evidence="1">
    <location>
        <begin position="167"/>
        <end position="220"/>
    </location>
</feature>
<keyword evidence="2" id="KW-0812">Transmembrane</keyword>
<sequence length="220" mass="24818">MDCLCTGGKGKGNNCCNGFRWDSIESKCIKCNTGFFGYDCSRKCRFPNYGENCLQYCNCKRTLCDPAYGCKKEALTIENFSTDSYSSQTTIRTSSEASKNQNPKAPLNVINVLPAVSLSVFAIIVPVFVLIYKTMKLRIRKQQRQQEIESGRKDTTLYLESVDPSFTGEEDRRHEAGNFLPSGHQHIYEDIPSAHSESETYQPIDSGESDHDEDEYLTPI</sequence>
<gene>
    <name evidence="4" type="primary">LOC111100787</name>
</gene>
<dbReference type="AlphaFoldDB" id="A0A8B8ABN2"/>
<proteinExistence type="predicted"/>
<keyword evidence="2" id="KW-1133">Transmembrane helix</keyword>